<dbReference type="EMBL" id="JBIAZU010000007">
    <property type="protein sequence ID" value="MFF5295077.1"/>
    <property type="molecule type" value="Genomic_DNA"/>
</dbReference>
<dbReference type="RefSeq" id="WP_020516559.1">
    <property type="nucleotide sequence ID" value="NZ_JBIAZU010000007.1"/>
</dbReference>
<gene>
    <name evidence="2" type="ORF">ACFY35_37035</name>
</gene>
<reference evidence="2 3" key="1">
    <citation type="submission" date="2024-10" db="EMBL/GenBank/DDBJ databases">
        <title>The Natural Products Discovery Center: Release of the First 8490 Sequenced Strains for Exploring Actinobacteria Biosynthetic Diversity.</title>
        <authorList>
            <person name="Kalkreuter E."/>
            <person name="Kautsar S.A."/>
            <person name="Yang D."/>
            <person name="Bader C.D."/>
            <person name="Teijaro C.N."/>
            <person name="Fluegel L."/>
            <person name="Davis C.M."/>
            <person name="Simpson J.R."/>
            <person name="Lauterbach L."/>
            <person name="Steele A.D."/>
            <person name="Gui C."/>
            <person name="Meng S."/>
            <person name="Li G."/>
            <person name="Viehrig K."/>
            <person name="Ye F."/>
            <person name="Su P."/>
            <person name="Kiefer A.F."/>
            <person name="Nichols A."/>
            <person name="Cepeda A.J."/>
            <person name="Yan W."/>
            <person name="Fan B."/>
            <person name="Jiang Y."/>
            <person name="Adhikari A."/>
            <person name="Zheng C.-J."/>
            <person name="Schuster L."/>
            <person name="Cowan T.M."/>
            <person name="Smanski M.J."/>
            <person name="Chevrette M.G."/>
            <person name="De Carvalho L.P.S."/>
            <person name="Shen B."/>
        </authorList>
    </citation>
    <scope>NUCLEOTIDE SEQUENCE [LARGE SCALE GENOMIC DNA]</scope>
    <source>
        <strain evidence="2 3">NPDC000087</strain>
    </source>
</reference>
<keyword evidence="1" id="KW-0472">Membrane</keyword>
<evidence type="ECO:0000256" key="1">
    <source>
        <dbReference type="SAM" id="Phobius"/>
    </source>
</evidence>
<evidence type="ECO:0000313" key="3">
    <source>
        <dbReference type="Proteomes" id="UP001602245"/>
    </source>
</evidence>
<sequence>MEERRGARIGTVSGLALLAGGTAVAAVAGGAHSVFATILLGLLALGMGHSLLVEIRRQARRRTPGGWGRADTVNAVLLACWTEAALVLTIVEPGGTAVRVVGGLLAAAYAGSCGFFVTERRRAIAARPADIDMPMPARVPAGPGL</sequence>
<keyword evidence="1" id="KW-1133">Transmembrane helix</keyword>
<name>A0ABW6WP70_9ACTN</name>
<accession>A0ABW6WP70</accession>
<comment type="caution">
    <text evidence="2">The sequence shown here is derived from an EMBL/GenBank/DDBJ whole genome shotgun (WGS) entry which is preliminary data.</text>
</comment>
<keyword evidence="1" id="KW-0812">Transmembrane</keyword>
<protein>
    <submittedName>
        <fullName evidence="2">Uncharacterized protein</fullName>
    </submittedName>
</protein>
<dbReference type="Proteomes" id="UP001602245">
    <property type="component" value="Unassembled WGS sequence"/>
</dbReference>
<feature type="transmembrane region" description="Helical" evidence="1">
    <location>
        <begin position="73"/>
        <end position="91"/>
    </location>
</feature>
<evidence type="ECO:0000313" key="2">
    <source>
        <dbReference type="EMBL" id="MFF5295077.1"/>
    </source>
</evidence>
<keyword evidence="3" id="KW-1185">Reference proteome</keyword>
<proteinExistence type="predicted"/>
<feature type="transmembrane region" description="Helical" evidence="1">
    <location>
        <begin position="97"/>
        <end position="117"/>
    </location>
</feature>
<organism evidence="2 3">
    <name type="scientific">Paractinoplanes globisporus</name>
    <dbReference type="NCBI Taxonomy" id="113565"/>
    <lineage>
        <taxon>Bacteria</taxon>
        <taxon>Bacillati</taxon>
        <taxon>Actinomycetota</taxon>
        <taxon>Actinomycetes</taxon>
        <taxon>Micromonosporales</taxon>
        <taxon>Micromonosporaceae</taxon>
        <taxon>Paractinoplanes</taxon>
    </lineage>
</organism>
<feature type="transmembrane region" description="Helical" evidence="1">
    <location>
        <begin position="35"/>
        <end position="53"/>
    </location>
</feature>